<keyword evidence="4" id="KW-1003">Cell membrane</keyword>
<keyword evidence="5" id="KW-0547">Nucleotide-binding</keyword>
<evidence type="ECO:0000313" key="9">
    <source>
        <dbReference type="EMBL" id="KLU99499.1"/>
    </source>
</evidence>
<comment type="caution">
    <text evidence="9">The sequence shown here is derived from an EMBL/GenBank/DDBJ whole genome shotgun (WGS) entry which is preliminary data.</text>
</comment>
<dbReference type="Pfam" id="PF00005">
    <property type="entry name" value="ABC_tran"/>
    <property type="match status" value="1"/>
</dbReference>
<dbReference type="InterPro" id="IPR003439">
    <property type="entry name" value="ABC_transporter-like_ATP-bd"/>
</dbReference>
<dbReference type="GO" id="GO:0005886">
    <property type="term" value="C:plasma membrane"/>
    <property type="evidence" value="ECO:0007669"/>
    <property type="project" value="UniProtKB-SubCell"/>
</dbReference>
<organism evidence="9 10">
    <name type="scientific">Photobacterium aphoticum</name>
    <dbReference type="NCBI Taxonomy" id="754436"/>
    <lineage>
        <taxon>Bacteria</taxon>
        <taxon>Pseudomonadati</taxon>
        <taxon>Pseudomonadota</taxon>
        <taxon>Gammaproteobacteria</taxon>
        <taxon>Vibrionales</taxon>
        <taxon>Vibrionaceae</taxon>
        <taxon>Photobacterium</taxon>
    </lineage>
</organism>
<comment type="similarity">
    <text evidence="2">Belongs to the ABC transporter superfamily.</text>
</comment>
<dbReference type="InterPro" id="IPR050388">
    <property type="entry name" value="ABC_Ni/Peptide_Import"/>
</dbReference>
<evidence type="ECO:0000256" key="5">
    <source>
        <dbReference type="ARBA" id="ARBA00022741"/>
    </source>
</evidence>
<dbReference type="AlphaFoldDB" id="A0A0J1GII0"/>
<proteinExistence type="inferred from homology"/>
<evidence type="ECO:0000256" key="1">
    <source>
        <dbReference type="ARBA" id="ARBA00004417"/>
    </source>
</evidence>
<dbReference type="PANTHER" id="PTHR43297">
    <property type="entry name" value="OLIGOPEPTIDE TRANSPORT ATP-BINDING PROTEIN APPD"/>
    <property type="match status" value="1"/>
</dbReference>
<keyword evidence="6" id="KW-0067">ATP-binding</keyword>
<dbReference type="InterPro" id="IPR027417">
    <property type="entry name" value="P-loop_NTPase"/>
</dbReference>
<dbReference type="PANTHER" id="PTHR43297:SF11">
    <property type="entry name" value="ATPASE COMPONENT OF ABC-TYPE TRANSPORT SYSTEM"/>
    <property type="match status" value="1"/>
</dbReference>
<dbReference type="Proteomes" id="UP000036426">
    <property type="component" value="Unassembled WGS sequence"/>
</dbReference>
<evidence type="ECO:0000256" key="7">
    <source>
        <dbReference type="ARBA" id="ARBA00023136"/>
    </source>
</evidence>
<protein>
    <recommendedName>
        <fullName evidence="8">ABC transporter domain-containing protein</fullName>
    </recommendedName>
</protein>
<evidence type="ECO:0000256" key="6">
    <source>
        <dbReference type="ARBA" id="ARBA00022840"/>
    </source>
</evidence>
<accession>A0A0J1GII0</accession>
<dbReference type="GO" id="GO:0005524">
    <property type="term" value="F:ATP binding"/>
    <property type="evidence" value="ECO:0007669"/>
    <property type="project" value="UniProtKB-KW"/>
</dbReference>
<evidence type="ECO:0000313" key="10">
    <source>
        <dbReference type="Proteomes" id="UP000036426"/>
    </source>
</evidence>
<sequence length="237" mass="25795">MLSIKQLSVISSSCDASLLHPISFTVQRGEIVGVIGESGSGKSILAHALLGQVPAGFCRHGEVNATGTLALSAQSAAVFDPLKTVGQHLARWRADFAYALWGAHVLREAHANRNSDIAESYRHQLSGGMAKRACLAQAQVQSPAFIVADEPCAGLDEAQAETMYRQLRETVRTEHQGMVIISHNLRQLLRWADRIVVLRDGRLVDVTTPSAMMDGHCHAYSQALWQALPENWGHPLC</sequence>
<keyword evidence="10" id="KW-1185">Reference proteome</keyword>
<gene>
    <name evidence="9" type="ORF">ABT58_16715</name>
</gene>
<dbReference type="Gene3D" id="3.40.50.300">
    <property type="entry name" value="P-loop containing nucleotide triphosphate hydrolases"/>
    <property type="match status" value="1"/>
</dbReference>
<feature type="domain" description="ABC transporter" evidence="8">
    <location>
        <begin position="4"/>
        <end position="225"/>
    </location>
</feature>
<dbReference type="PATRIC" id="fig|754436.4.peg.3541"/>
<evidence type="ECO:0000259" key="8">
    <source>
        <dbReference type="PROSITE" id="PS50893"/>
    </source>
</evidence>
<dbReference type="GO" id="GO:0016887">
    <property type="term" value="F:ATP hydrolysis activity"/>
    <property type="evidence" value="ECO:0007669"/>
    <property type="project" value="InterPro"/>
</dbReference>
<name>A0A0J1GII0_9GAMM</name>
<keyword evidence="3" id="KW-0813">Transport</keyword>
<dbReference type="PROSITE" id="PS50893">
    <property type="entry name" value="ABC_TRANSPORTER_2"/>
    <property type="match status" value="1"/>
</dbReference>
<dbReference type="InterPro" id="IPR003593">
    <property type="entry name" value="AAA+_ATPase"/>
</dbReference>
<dbReference type="EMBL" id="LDOV01000030">
    <property type="protein sequence ID" value="KLU99499.1"/>
    <property type="molecule type" value="Genomic_DNA"/>
</dbReference>
<dbReference type="RefSeq" id="WP_047875584.1">
    <property type="nucleotide sequence ID" value="NZ_BMYC01000012.1"/>
</dbReference>
<comment type="subcellular location">
    <subcellularLocation>
        <location evidence="1">Cell inner membrane</location>
        <topology evidence="1">Peripheral membrane protein</topology>
    </subcellularLocation>
</comment>
<keyword evidence="7" id="KW-0472">Membrane</keyword>
<dbReference type="SMART" id="SM00382">
    <property type="entry name" value="AAA"/>
    <property type="match status" value="1"/>
</dbReference>
<evidence type="ECO:0000256" key="3">
    <source>
        <dbReference type="ARBA" id="ARBA00022448"/>
    </source>
</evidence>
<dbReference type="SUPFAM" id="SSF52540">
    <property type="entry name" value="P-loop containing nucleoside triphosphate hydrolases"/>
    <property type="match status" value="1"/>
</dbReference>
<evidence type="ECO:0000256" key="4">
    <source>
        <dbReference type="ARBA" id="ARBA00022475"/>
    </source>
</evidence>
<reference evidence="9 10" key="1">
    <citation type="submission" date="2015-05" db="EMBL/GenBank/DDBJ databases">
        <title>Photobacterium galathea sp. nov.</title>
        <authorList>
            <person name="Machado H."/>
            <person name="Gram L."/>
        </authorList>
    </citation>
    <scope>NUCLEOTIDE SEQUENCE [LARGE SCALE GENOMIC DNA]</scope>
    <source>
        <strain evidence="9 10">DSM 25995</strain>
    </source>
</reference>
<evidence type="ECO:0000256" key="2">
    <source>
        <dbReference type="ARBA" id="ARBA00005417"/>
    </source>
</evidence>
<dbReference type="OrthoDB" id="9784450at2"/>